<evidence type="ECO:0000256" key="2">
    <source>
        <dbReference type="ARBA" id="ARBA00023125"/>
    </source>
</evidence>
<dbReference type="Pfam" id="PF01047">
    <property type="entry name" value="MarR"/>
    <property type="match status" value="1"/>
</dbReference>
<dbReference type="PANTHER" id="PTHR42756">
    <property type="entry name" value="TRANSCRIPTIONAL REGULATOR, MARR"/>
    <property type="match status" value="1"/>
</dbReference>
<reference evidence="5 6" key="1">
    <citation type="submission" date="2020-10" db="EMBL/GenBank/DDBJ databases">
        <title>Aquamicrobium zhengzhouensis sp. nov., a exopolysaccharide producing bacterium isolated from farmland soil.</title>
        <authorList>
            <person name="Wang X."/>
        </authorList>
    </citation>
    <scope>NUCLEOTIDE SEQUENCE [LARGE SCALE GENOMIC DNA]</scope>
    <source>
        <strain evidence="6">cd-1</strain>
    </source>
</reference>
<sequence length="156" mass="17613">MLTKPDPDALGFLLTDVSRLLRAELERRIVAVGIDLTPAEARTLLHAAHAGATRQSLIAERMGVEAMTLSSYLDRLEARALIRREPDPNDRRAKIVQLTEDAEPVLAEIMRITSEMRNDITEQFPAPELQIFRQGLKRLQRTLTDMRPECRKGNSA</sequence>
<keyword evidence="2" id="KW-0238">DNA-binding</keyword>
<gene>
    <name evidence="5" type="ORF">IOD40_05885</name>
</gene>
<dbReference type="PANTHER" id="PTHR42756:SF1">
    <property type="entry name" value="TRANSCRIPTIONAL REPRESSOR OF EMRAB OPERON"/>
    <property type="match status" value="1"/>
</dbReference>
<evidence type="ECO:0000256" key="1">
    <source>
        <dbReference type="ARBA" id="ARBA00023015"/>
    </source>
</evidence>
<keyword evidence="1" id="KW-0805">Transcription regulation</keyword>
<feature type="domain" description="HTH marR-type" evidence="4">
    <location>
        <begin position="7"/>
        <end position="141"/>
    </location>
</feature>
<accession>A0ABS0SCK0</accession>
<name>A0ABS0SCK0_9HYPH</name>
<keyword evidence="3" id="KW-0804">Transcription</keyword>
<proteinExistence type="predicted"/>
<comment type="caution">
    <text evidence="5">The sequence shown here is derived from an EMBL/GenBank/DDBJ whole genome shotgun (WGS) entry which is preliminary data.</text>
</comment>
<dbReference type="InterPro" id="IPR000835">
    <property type="entry name" value="HTH_MarR-typ"/>
</dbReference>
<dbReference type="Gene3D" id="1.10.10.10">
    <property type="entry name" value="Winged helix-like DNA-binding domain superfamily/Winged helix DNA-binding domain"/>
    <property type="match status" value="1"/>
</dbReference>
<dbReference type="SUPFAM" id="SSF46785">
    <property type="entry name" value="Winged helix' DNA-binding domain"/>
    <property type="match status" value="1"/>
</dbReference>
<dbReference type="Proteomes" id="UP000601789">
    <property type="component" value="Unassembled WGS sequence"/>
</dbReference>
<evidence type="ECO:0000313" key="6">
    <source>
        <dbReference type="Proteomes" id="UP000601789"/>
    </source>
</evidence>
<dbReference type="RefSeq" id="WP_198475249.1">
    <property type="nucleotide sequence ID" value="NZ_JADGMQ010000002.1"/>
</dbReference>
<keyword evidence="6" id="KW-1185">Reference proteome</keyword>
<dbReference type="PRINTS" id="PR00598">
    <property type="entry name" value="HTHMARR"/>
</dbReference>
<protein>
    <submittedName>
        <fullName evidence="5">MarR family transcriptional regulator</fullName>
    </submittedName>
</protein>
<organism evidence="5 6">
    <name type="scientific">Aquamicrobium zhengzhouense</name>
    <dbReference type="NCBI Taxonomy" id="2781738"/>
    <lineage>
        <taxon>Bacteria</taxon>
        <taxon>Pseudomonadati</taxon>
        <taxon>Pseudomonadota</taxon>
        <taxon>Alphaproteobacteria</taxon>
        <taxon>Hyphomicrobiales</taxon>
        <taxon>Phyllobacteriaceae</taxon>
        <taxon>Aquamicrobium</taxon>
    </lineage>
</organism>
<dbReference type="SMART" id="SM00347">
    <property type="entry name" value="HTH_MARR"/>
    <property type="match status" value="1"/>
</dbReference>
<dbReference type="EMBL" id="JADGMQ010000002">
    <property type="protein sequence ID" value="MBI1620192.1"/>
    <property type="molecule type" value="Genomic_DNA"/>
</dbReference>
<dbReference type="InterPro" id="IPR036390">
    <property type="entry name" value="WH_DNA-bd_sf"/>
</dbReference>
<dbReference type="InterPro" id="IPR036388">
    <property type="entry name" value="WH-like_DNA-bd_sf"/>
</dbReference>
<evidence type="ECO:0000313" key="5">
    <source>
        <dbReference type="EMBL" id="MBI1620192.1"/>
    </source>
</evidence>
<evidence type="ECO:0000259" key="4">
    <source>
        <dbReference type="PROSITE" id="PS50995"/>
    </source>
</evidence>
<dbReference type="PROSITE" id="PS50995">
    <property type="entry name" value="HTH_MARR_2"/>
    <property type="match status" value="1"/>
</dbReference>
<evidence type="ECO:0000256" key="3">
    <source>
        <dbReference type="ARBA" id="ARBA00023163"/>
    </source>
</evidence>